<dbReference type="AlphaFoldDB" id="A0AAV6UAD4"/>
<evidence type="ECO:0000256" key="4">
    <source>
        <dbReference type="ARBA" id="ARBA00022763"/>
    </source>
</evidence>
<evidence type="ECO:0000256" key="6">
    <source>
        <dbReference type="ARBA" id="ARBA00023242"/>
    </source>
</evidence>
<dbReference type="GO" id="GO:0003689">
    <property type="term" value="F:DNA clamp loader activity"/>
    <property type="evidence" value="ECO:0007669"/>
    <property type="project" value="TreeGrafter"/>
</dbReference>
<keyword evidence="4" id="KW-0227">DNA damage</keyword>
<dbReference type="Pfam" id="PF25812">
    <property type="entry name" value="RAD24_helical"/>
    <property type="match status" value="1"/>
</dbReference>
<dbReference type="Gene3D" id="3.40.50.300">
    <property type="entry name" value="P-loop containing nucleotide triphosphate hydrolases"/>
    <property type="match status" value="1"/>
</dbReference>
<dbReference type="SUPFAM" id="SSF52540">
    <property type="entry name" value="P-loop containing nucleoside triphosphate hydrolases"/>
    <property type="match status" value="1"/>
</dbReference>
<feature type="domain" description="AAA+ ATPase" evidence="8">
    <location>
        <begin position="64"/>
        <end position="209"/>
    </location>
</feature>
<keyword evidence="6" id="KW-0539">Nucleus</keyword>
<protein>
    <recommendedName>
        <fullName evidence="8">AAA+ ATPase domain-containing protein</fullName>
    </recommendedName>
</protein>
<comment type="similarity">
    <text evidence="2">Belongs to the rad17/RAD24 family.</text>
</comment>
<dbReference type="GO" id="GO:0005524">
    <property type="term" value="F:ATP binding"/>
    <property type="evidence" value="ECO:0007669"/>
    <property type="project" value="UniProtKB-KW"/>
</dbReference>
<organism evidence="9 10">
    <name type="scientific">Oedothorax gibbosus</name>
    <dbReference type="NCBI Taxonomy" id="931172"/>
    <lineage>
        <taxon>Eukaryota</taxon>
        <taxon>Metazoa</taxon>
        <taxon>Ecdysozoa</taxon>
        <taxon>Arthropoda</taxon>
        <taxon>Chelicerata</taxon>
        <taxon>Arachnida</taxon>
        <taxon>Araneae</taxon>
        <taxon>Araneomorphae</taxon>
        <taxon>Entelegynae</taxon>
        <taxon>Araneoidea</taxon>
        <taxon>Linyphiidae</taxon>
        <taxon>Erigoninae</taxon>
        <taxon>Oedothorax</taxon>
    </lineage>
</organism>
<accession>A0AAV6UAD4</accession>
<dbReference type="GO" id="GO:0000077">
    <property type="term" value="P:DNA damage checkpoint signaling"/>
    <property type="evidence" value="ECO:0007669"/>
    <property type="project" value="TreeGrafter"/>
</dbReference>
<dbReference type="InterPro" id="IPR027417">
    <property type="entry name" value="P-loop_NTPase"/>
</dbReference>
<dbReference type="InterPro" id="IPR004582">
    <property type="entry name" value="Checkpoint_prot_Rad17_Rad24"/>
</dbReference>
<reference evidence="9 10" key="1">
    <citation type="journal article" date="2022" name="Nat. Ecol. Evol.">
        <title>A masculinizing supergene underlies an exaggerated male reproductive morph in a spider.</title>
        <authorList>
            <person name="Hendrickx F."/>
            <person name="De Corte Z."/>
            <person name="Sonet G."/>
            <person name="Van Belleghem S.M."/>
            <person name="Kostlbacher S."/>
            <person name="Vangestel C."/>
        </authorList>
    </citation>
    <scope>NUCLEOTIDE SEQUENCE [LARGE SCALE GENOMIC DNA]</scope>
    <source>
        <strain evidence="9">W744_W776</strain>
    </source>
</reference>
<keyword evidence="10" id="KW-1185">Reference proteome</keyword>
<dbReference type="GO" id="GO:0006281">
    <property type="term" value="P:DNA repair"/>
    <property type="evidence" value="ECO:0007669"/>
    <property type="project" value="InterPro"/>
</dbReference>
<dbReference type="InterPro" id="IPR003593">
    <property type="entry name" value="AAA+_ATPase"/>
</dbReference>
<keyword evidence="3" id="KW-0547">Nucleotide-binding</keyword>
<dbReference type="InterPro" id="IPR057927">
    <property type="entry name" value="RAD24-like_helical"/>
</dbReference>
<gene>
    <name evidence="9" type="ORF">JTE90_008598</name>
</gene>
<evidence type="ECO:0000256" key="5">
    <source>
        <dbReference type="ARBA" id="ARBA00022840"/>
    </source>
</evidence>
<dbReference type="EMBL" id="JAFNEN010000548">
    <property type="protein sequence ID" value="KAG8180813.1"/>
    <property type="molecule type" value="Genomic_DNA"/>
</dbReference>
<dbReference type="GO" id="GO:0033314">
    <property type="term" value="P:mitotic DNA replication checkpoint signaling"/>
    <property type="evidence" value="ECO:0007669"/>
    <property type="project" value="TreeGrafter"/>
</dbReference>
<evidence type="ECO:0000259" key="8">
    <source>
        <dbReference type="SMART" id="SM00382"/>
    </source>
</evidence>
<dbReference type="PANTHER" id="PTHR12172:SF0">
    <property type="entry name" value="CELL CYCLE CHECKPOINT PROTEIN RAD17"/>
    <property type="match status" value="1"/>
</dbReference>
<evidence type="ECO:0000256" key="2">
    <source>
        <dbReference type="ARBA" id="ARBA00006168"/>
    </source>
</evidence>
<sequence length="548" mass="62277">MAKKGASIKRKHSAFIKSISSDSVPWVEEFVPLNIEDLAVHKKKVSEVHLWFQQFFSHNEKPKLSPILLLTGPPGVGKTATVKAVCKSLNAELFIWSNTNQEKSWTPKEEFMFGTRDTPGENENQTQAFSRFLLHSAKYSLFSSAKRVILIEEFPNALVRNAADFHSIMRKFSFNGKFPAVFIVSDNTKGESLENKLFPKDLQVSLNITSISFNPVAPTMLMKVLTRINSSSKVQSTSVKLDKSQLESISSDSNGDIRNAINQMQFLCMTHFIKPQTVSKKKDSGSLTQENTKLSSKRDSSLFLFHALGKILYCKRDKTLFSEKDSLPIHLKHFEKDPLVSNAEDVYEKTSISADSFNLFLQENYLPFIEDIRIASECSKWLSEADVLAAYWSGRDSMKDYAVSLAARGMMFNLVPSSMGKRWRPLHKPHFYENNTKRNRLTNSLKYTFKGTSLSMRELQIDLIPFISKLQPKSFNPAQAILAIELGKMDVKRISKPMNRTLDEKDCFQGDTNDFESESATEPMSTNKDILVDEVIPDEDIVIEEYDF</sequence>
<evidence type="ECO:0000313" key="9">
    <source>
        <dbReference type="EMBL" id="KAG8180813.1"/>
    </source>
</evidence>
<dbReference type="Proteomes" id="UP000827092">
    <property type="component" value="Unassembled WGS sequence"/>
</dbReference>
<dbReference type="GO" id="GO:0005634">
    <property type="term" value="C:nucleus"/>
    <property type="evidence" value="ECO:0007669"/>
    <property type="project" value="UniProtKB-SubCell"/>
</dbReference>
<evidence type="ECO:0000313" key="10">
    <source>
        <dbReference type="Proteomes" id="UP000827092"/>
    </source>
</evidence>
<dbReference type="GO" id="GO:0003682">
    <property type="term" value="F:chromatin binding"/>
    <property type="evidence" value="ECO:0007669"/>
    <property type="project" value="TreeGrafter"/>
</dbReference>
<keyword evidence="7" id="KW-0131">Cell cycle</keyword>
<dbReference type="Pfam" id="PF03215">
    <property type="entry name" value="Rad17"/>
    <property type="match status" value="1"/>
</dbReference>
<proteinExistence type="inferred from homology"/>
<comment type="subcellular location">
    <subcellularLocation>
        <location evidence="1">Nucleus</location>
    </subcellularLocation>
</comment>
<comment type="caution">
    <text evidence="9">The sequence shown here is derived from an EMBL/GenBank/DDBJ whole genome shotgun (WGS) entry which is preliminary data.</text>
</comment>
<dbReference type="SMART" id="SM00382">
    <property type="entry name" value="AAA"/>
    <property type="match status" value="1"/>
</dbReference>
<name>A0AAV6UAD4_9ARAC</name>
<evidence type="ECO:0000256" key="3">
    <source>
        <dbReference type="ARBA" id="ARBA00022741"/>
    </source>
</evidence>
<evidence type="ECO:0000256" key="1">
    <source>
        <dbReference type="ARBA" id="ARBA00004123"/>
    </source>
</evidence>
<evidence type="ECO:0000256" key="7">
    <source>
        <dbReference type="ARBA" id="ARBA00023306"/>
    </source>
</evidence>
<keyword evidence="5" id="KW-0067">ATP-binding</keyword>
<dbReference type="PANTHER" id="PTHR12172">
    <property type="entry name" value="CELL CYCLE CHECKPOINT PROTEIN RAD17"/>
    <property type="match status" value="1"/>
</dbReference>